<dbReference type="EMBL" id="FZOT01000029">
    <property type="protein sequence ID" value="SNT36271.1"/>
    <property type="molecule type" value="Genomic_DNA"/>
</dbReference>
<keyword evidence="1" id="KW-0732">Signal</keyword>
<accession>A0A239M0R4</accession>
<dbReference type="AlphaFoldDB" id="A0A239M0R4"/>
<gene>
    <name evidence="2" type="ORF">SAMN06265795_12923</name>
</gene>
<proteinExistence type="predicted"/>
<sequence length="100" mass="10885">MLYHPRSFHQPVLSPFMKAAALALVLCALIPAARAADANPDDDWVACETWVATVVQSDSRNAVLAFDDIGVQRKMTEREIALLGLPPTGTRLCRPIVAID</sequence>
<evidence type="ECO:0000256" key="1">
    <source>
        <dbReference type="SAM" id="SignalP"/>
    </source>
</evidence>
<evidence type="ECO:0000313" key="3">
    <source>
        <dbReference type="Proteomes" id="UP000198284"/>
    </source>
</evidence>
<name>A0A239M0R4_9BURK</name>
<feature type="chain" id="PRO_5013280656" evidence="1">
    <location>
        <begin position="36"/>
        <end position="100"/>
    </location>
</feature>
<protein>
    <submittedName>
        <fullName evidence="2">Uncharacterized protein</fullName>
    </submittedName>
</protein>
<feature type="signal peptide" evidence="1">
    <location>
        <begin position="1"/>
        <end position="35"/>
    </location>
</feature>
<dbReference type="Proteomes" id="UP000198284">
    <property type="component" value="Unassembled WGS sequence"/>
</dbReference>
<reference evidence="2 3" key="1">
    <citation type="submission" date="2017-06" db="EMBL/GenBank/DDBJ databases">
        <authorList>
            <person name="Kim H.J."/>
            <person name="Triplett B.A."/>
        </authorList>
    </citation>
    <scope>NUCLEOTIDE SEQUENCE [LARGE SCALE GENOMIC DNA]</scope>
    <source>
        <strain evidence="2 3">U15</strain>
    </source>
</reference>
<keyword evidence="3" id="KW-1185">Reference proteome</keyword>
<organism evidence="2 3">
    <name type="scientific">Noviherbaspirillum humi</name>
    <dbReference type="NCBI Taxonomy" id="1688639"/>
    <lineage>
        <taxon>Bacteria</taxon>
        <taxon>Pseudomonadati</taxon>
        <taxon>Pseudomonadota</taxon>
        <taxon>Betaproteobacteria</taxon>
        <taxon>Burkholderiales</taxon>
        <taxon>Oxalobacteraceae</taxon>
        <taxon>Noviherbaspirillum</taxon>
    </lineage>
</organism>
<evidence type="ECO:0000313" key="2">
    <source>
        <dbReference type="EMBL" id="SNT36271.1"/>
    </source>
</evidence>